<feature type="transmembrane region" description="Helical" evidence="6">
    <location>
        <begin position="50"/>
        <end position="72"/>
    </location>
</feature>
<evidence type="ECO:0000256" key="1">
    <source>
        <dbReference type="ARBA" id="ARBA00004141"/>
    </source>
</evidence>
<keyword evidence="6" id="KW-0813">Transport</keyword>
<sequence length="279" mass="30240">MQTPPQPAPPQQPLAQGTQRRRIGPLEAVGQAFSLASRNTIKLKKNPDTLVDVTFQPLLMLFMFTFLFSGAIADGDRNGYLQDLVPGLLVFCPLFLTIGTGVALCTDIQKGFFDRLRSLPIARSAPLAGMVIGDVVRYVLSIAIVLGVSTLIGFRIQTNPFEVLLAVALMIVFGLCLCWMSIFAGIMIPTPAAVPGILVCAVMPLSFGSNIFAPAETMPGWLQAWVNLNPVTLMTDVNRELLLGKGDLSSLPGALAWMAGFLVVFFPLTMRAYRRRLGN</sequence>
<feature type="transmembrane region" description="Helical" evidence="6">
    <location>
        <begin position="84"/>
        <end position="106"/>
    </location>
</feature>
<evidence type="ECO:0000256" key="2">
    <source>
        <dbReference type="ARBA" id="ARBA00022692"/>
    </source>
</evidence>
<evidence type="ECO:0000256" key="3">
    <source>
        <dbReference type="ARBA" id="ARBA00022989"/>
    </source>
</evidence>
<feature type="transmembrane region" description="Helical" evidence="6">
    <location>
        <begin position="254"/>
        <end position="273"/>
    </location>
</feature>
<dbReference type="PIRSF" id="PIRSF006648">
    <property type="entry name" value="DrrB"/>
    <property type="match status" value="1"/>
</dbReference>
<evidence type="ECO:0000256" key="5">
    <source>
        <dbReference type="ARBA" id="ARBA00023251"/>
    </source>
</evidence>
<keyword evidence="9" id="KW-1185">Reference proteome</keyword>
<dbReference type="GO" id="GO:0043190">
    <property type="term" value="C:ATP-binding cassette (ABC) transporter complex"/>
    <property type="evidence" value="ECO:0007669"/>
    <property type="project" value="InterPro"/>
</dbReference>
<dbReference type="RefSeq" id="WP_051846800.1">
    <property type="nucleotide sequence ID" value="NZ_BJMM01000017.1"/>
</dbReference>
<accession>A0A4Y3R0K7</accession>
<keyword evidence="6" id="KW-1003">Cell membrane</keyword>
<feature type="transmembrane region" description="Helical" evidence="6">
    <location>
        <begin position="164"/>
        <end position="186"/>
    </location>
</feature>
<feature type="transmembrane region" description="Helical" evidence="6">
    <location>
        <begin position="127"/>
        <end position="152"/>
    </location>
</feature>
<keyword evidence="4 6" id="KW-0472">Membrane</keyword>
<dbReference type="EMBL" id="BJMM01000017">
    <property type="protein sequence ID" value="GEB51012.1"/>
    <property type="molecule type" value="Genomic_DNA"/>
</dbReference>
<dbReference type="InterPro" id="IPR013525">
    <property type="entry name" value="ABC2_TM"/>
</dbReference>
<keyword evidence="5" id="KW-0046">Antibiotic resistance</keyword>
<dbReference type="GO" id="GO:0046677">
    <property type="term" value="P:response to antibiotic"/>
    <property type="evidence" value="ECO:0007669"/>
    <property type="project" value="UniProtKB-KW"/>
</dbReference>
<comment type="similarity">
    <text evidence="6">Belongs to the ABC-2 integral membrane protein family.</text>
</comment>
<comment type="caution">
    <text evidence="8">The sequence shown here is derived from an EMBL/GenBank/DDBJ whole genome shotgun (WGS) entry which is preliminary data.</text>
</comment>
<dbReference type="InterPro" id="IPR051784">
    <property type="entry name" value="Nod_factor_ABC_transporter"/>
</dbReference>
<keyword evidence="2 6" id="KW-0812">Transmembrane</keyword>
<protein>
    <recommendedName>
        <fullName evidence="6">Transport permease protein</fullName>
    </recommendedName>
</protein>
<comment type="caution">
    <text evidence="6">Lacks conserved residue(s) required for the propagation of feature annotation.</text>
</comment>
<gene>
    <name evidence="8" type="ORF">SCA03_35630</name>
</gene>
<dbReference type="PANTHER" id="PTHR43229">
    <property type="entry name" value="NODULATION PROTEIN J"/>
    <property type="match status" value="1"/>
</dbReference>
<dbReference type="PANTHER" id="PTHR43229:SF2">
    <property type="entry name" value="NODULATION PROTEIN J"/>
    <property type="match status" value="1"/>
</dbReference>
<evidence type="ECO:0000313" key="9">
    <source>
        <dbReference type="Proteomes" id="UP000319210"/>
    </source>
</evidence>
<dbReference type="Proteomes" id="UP000319210">
    <property type="component" value="Unassembled WGS sequence"/>
</dbReference>
<evidence type="ECO:0000256" key="6">
    <source>
        <dbReference type="RuleBase" id="RU361157"/>
    </source>
</evidence>
<reference evidence="8 9" key="1">
    <citation type="submission" date="2019-06" db="EMBL/GenBank/DDBJ databases">
        <title>Whole genome shotgun sequence of Streptomyces cacaoi subsp. cacaoi NBRC 12748.</title>
        <authorList>
            <person name="Hosoyama A."/>
            <person name="Uohara A."/>
            <person name="Ohji S."/>
            <person name="Ichikawa N."/>
        </authorList>
    </citation>
    <scope>NUCLEOTIDE SEQUENCE [LARGE SCALE GENOMIC DNA]</scope>
    <source>
        <strain evidence="8 9">NBRC 12748</strain>
    </source>
</reference>
<keyword evidence="3 6" id="KW-1133">Transmembrane helix</keyword>
<dbReference type="AlphaFoldDB" id="A0A4Y3R0K7"/>
<organism evidence="8 9">
    <name type="scientific">Streptomyces cacaoi</name>
    <dbReference type="NCBI Taxonomy" id="1898"/>
    <lineage>
        <taxon>Bacteria</taxon>
        <taxon>Bacillati</taxon>
        <taxon>Actinomycetota</taxon>
        <taxon>Actinomycetes</taxon>
        <taxon>Kitasatosporales</taxon>
        <taxon>Streptomycetaceae</taxon>
        <taxon>Streptomyces</taxon>
    </lineage>
</organism>
<comment type="subcellular location">
    <subcellularLocation>
        <location evidence="6">Cell membrane</location>
        <topology evidence="6">Multi-pass membrane protein</topology>
    </subcellularLocation>
    <subcellularLocation>
        <location evidence="1">Membrane</location>
        <topology evidence="1">Multi-pass membrane protein</topology>
    </subcellularLocation>
</comment>
<evidence type="ECO:0000313" key="8">
    <source>
        <dbReference type="EMBL" id="GEB51012.1"/>
    </source>
</evidence>
<proteinExistence type="inferred from homology"/>
<dbReference type="PROSITE" id="PS51012">
    <property type="entry name" value="ABC_TM2"/>
    <property type="match status" value="1"/>
</dbReference>
<evidence type="ECO:0000256" key="4">
    <source>
        <dbReference type="ARBA" id="ARBA00023136"/>
    </source>
</evidence>
<dbReference type="InterPro" id="IPR000412">
    <property type="entry name" value="ABC_2_transport"/>
</dbReference>
<feature type="domain" description="ABC transmembrane type-2" evidence="7">
    <location>
        <begin position="48"/>
        <end position="276"/>
    </location>
</feature>
<dbReference type="InterPro" id="IPR047817">
    <property type="entry name" value="ABC2_TM_bact-type"/>
</dbReference>
<dbReference type="GO" id="GO:0140359">
    <property type="term" value="F:ABC-type transporter activity"/>
    <property type="evidence" value="ECO:0007669"/>
    <property type="project" value="InterPro"/>
</dbReference>
<evidence type="ECO:0000259" key="7">
    <source>
        <dbReference type="PROSITE" id="PS51012"/>
    </source>
</evidence>
<dbReference type="Pfam" id="PF01061">
    <property type="entry name" value="ABC2_membrane"/>
    <property type="match status" value="1"/>
</dbReference>
<name>A0A4Y3R0K7_STRCI</name>